<evidence type="ECO:0000313" key="3">
    <source>
        <dbReference type="EMBL" id="OQE31577.1"/>
    </source>
</evidence>
<accession>A0A1V6TZ05</accession>
<dbReference type="AlphaFoldDB" id="A0A1V6TZ05"/>
<dbReference type="GO" id="GO:0016491">
    <property type="term" value="F:oxidoreductase activity"/>
    <property type="evidence" value="ECO:0007669"/>
    <property type="project" value="UniProtKB-KW"/>
</dbReference>
<dbReference type="SUPFAM" id="SSF51197">
    <property type="entry name" value="Clavaminate synthase-like"/>
    <property type="match status" value="1"/>
</dbReference>
<dbReference type="Proteomes" id="UP000191285">
    <property type="component" value="Unassembled WGS sequence"/>
</dbReference>
<dbReference type="Gene3D" id="3.60.130.10">
    <property type="entry name" value="Clavaminate synthase-like"/>
    <property type="match status" value="1"/>
</dbReference>
<evidence type="ECO:0000259" key="2">
    <source>
        <dbReference type="Pfam" id="PF02668"/>
    </source>
</evidence>
<dbReference type="Pfam" id="PF02668">
    <property type="entry name" value="TauD"/>
    <property type="match status" value="1"/>
</dbReference>
<gene>
    <name evidence="3" type="ORF">PENSTE_c001G04196</name>
</gene>
<feature type="domain" description="TauD/TfdA-like" evidence="2">
    <location>
        <begin position="146"/>
        <end position="318"/>
    </location>
</feature>
<dbReference type="InterPro" id="IPR042098">
    <property type="entry name" value="TauD-like_sf"/>
</dbReference>
<proteinExistence type="predicted"/>
<evidence type="ECO:0000313" key="4">
    <source>
        <dbReference type="Proteomes" id="UP000191285"/>
    </source>
</evidence>
<dbReference type="OrthoDB" id="2960375at2759"/>
<keyword evidence="1" id="KW-0560">Oxidoreductase</keyword>
<organism evidence="3 4">
    <name type="scientific">Penicillium steckii</name>
    <dbReference type="NCBI Taxonomy" id="303698"/>
    <lineage>
        <taxon>Eukaryota</taxon>
        <taxon>Fungi</taxon>
        <taxon>Dikarya</taxon>
        <taxon>Ascomycota</taxon>
        <taxon>Pezizomycotina</taxon>
        <taxon>Eurotiomycetes</taxon>
        <taxon>Eurotiomycetidae</taxon>
        <taxon>Eurotiales</taxon>
        <taxon>Aspergillaceae</taxon>
        <taxon>Penicillium</taxon>
    </lineage>
</organism>
<dbReference type="InterPro" id="IPR003819">
    <property type="entry name" value="TauD/TfdA-like"/>
</dbReference>
<dbReference type="EMBL" id="MLKD01000001">
    <property type="protein sequence ID" value="OQE31577.1"/>
    <property type="molecule type" value="Genomic_DNA"/>
</dbReference>
<name>A0A1V6TZ05_9EURO</name>
<keyword evidence="4" id="KW-1185">Reference proteome</keyword>
<sequence>MLGLLICSKHITVQRFLQRLRTPSKLFRPSMSPLSPTCSTIRATLTFHQLTGTRSTSSIYAIPYIRISSPSVAHEPSHLDTVNHALQNEGIMQMQLGFPDDNSSYIQDLLLNLHKKHGHGLPLTHSANRGWMWDIRPSPMCFQSNNHQARSETMEEFPWHTDCSYEAEPPRFFALQVLQPDCCGGGTLSVMNVDRLLTLLSPSSKHHLFAPNYGIAVPPEFIKSQSETEIVGNLLTINPNRKTLRLRFREDIVTPLGEEAAKALEELKGVLLGPATKEQVLNLHPSMLPRGSIILVDNGRWLHARNEVKDPNRHLRRVRWDARRFVPQPCM</sequence>
<evidence type="ECO:0000256" key="1">
    <source>
        <dbReference type="ARBA" id="ARBA00023002"/>
    </source>
</evidence>
<comment type="caution">
    <text evidence="3">The sequence shown here is derived from an EMBL/GenBank/DDBJ whole genome shotgun (WGS) entry which is preliminary data.</text>
</comment>
<reference evidence="4" key="1">
    <citation type="journal article" date="2017" name="Nat. Microbiol.">
        <title>Global analysis of biosynthetic gene clusters reveals vast potential of secondary metabolite production in Penicillium species.</title>
        <authorList>
            <person name="Nielsen J.C."/>
            <person name="Grijseels S."/>
            <person name="Prigent S."/>
            <person name="Ji B."/>
            <person name="Dainat J."/>
            <person name="Nielsen K.F."/>
            <person name="Frisvad J.C."/>
            <person name="Workman M."/>
            <person name="Nielsen J."/>
        </authorList>
    </citation>
    <scope>NUCLEOTIDE SEQUENCE [LARGE SCALE GENOMIC DNA]</scope>
    <source>
        <strain evidence="4">IBT 24891</strain>
    </source>
</reference>
<protein>
    <recommendedName>
        <fullName evidence="2">TauD/TfdA-like domain-containing protein</fullName>
    </recommendedName>
</protein>